<keyword evidence="3 5" id="KW-1133">Transmembrane helix</keyword>
<dbReference type="Pfam" id="PF11846">
    <property type="entry name" value="Wzy_C_2"/>
    <property type="match status" value="1"/>
</dbReference>
<keyword evidence="2 5" id="KW-0812">Transmembrane</keyword>
<feature type="transmembrane region" description="Helical" evidence="5">
    <location>
        <begin position="65"/>
        <end position="88"/>
    </location>
</feature>
<proteinExistence type="predicted"/>
<dbReference type="EMBL" id="JAGSPN010000001">
    <property type="protein sequence ID" value="MBR7781159.1"/>
    <property type="molecule type" value="Genomic_DNA"/>
</dbReference>
<evidence type="ECO:0000256" key="1">
    <source>
        <dbReference type="ARBA" id="ARBA00004141"/>
    </source>
</evidence>
<feature type="transmembrane region" description="Helical" evidence="5">
    <location>
        <begin position="34"/>
        <end position="53"/>
    </location>
</feature>
<feature type="transmembrane region" description="Helical" evidence="5">
    <location>
        <begin position="194"/>
        <end position="211"/>
    </location>
</feature>
<dbReference type="PANTHER" id="PTHR37422:SF13">
    <property type="entry name" value="LIPOPOLYSACCHARIDE BIOSYNTHESIS PROTEIN PA4999-RELATED"/>
    <property type="match status" value="1"/>
</dbReference>
<dbReference type="AlphaFoldDB" id="A0A941DKA2"/>
<dbReference type="Proteomes" id="UP000680067">
    <property type="component" value="Unassembled WGS sequence"/>
</dbReference>
<feature type="transmembrane region" description="Helical" evidence="5">
    <location>
        <begin position="367"/>
        <end position="383"/>
    </location>
</feature>
<evidence type="ECO:0000256" key="2">
    <source>
        <dbReference type="ARBA" id="ARBA00022692"/>
    </source>
</evidence>
<feature type="transmembrane region" description="Helical" evidence="5">
    <location>
        <begin position="330"/>
        <end position="355"/>
    </location>
</feature>
<dbReference type="GO" id="GO:0016020">
    <property type="term" value="C:membrane"/>
    <property type="evidence" value="ECO:0007669"/>
    <property type="project" value="UniProtKB-SubCell"/>
</dbReference>
<organism evidence="8 9">
    <name type="scientific">Undibacterium luofuense</name>
    <dbReference type="NCBI Taxonomy" id="2828733"/>
    <lineage>
        <taxon>Bacteria</taxon>
        <taxon>Pseudomonadati</taxon>
        <taxon>Pseudomonadota</taxon>
        <taxon>Betaproteobacteria</taxon>
        <taxon>Burkholderiales</taxon>
        <taxon>Oxalobacteraceae</taxon>
        <taxon>Undibacterium</taxon>
    </lineage>
</organism>
<feature type="transmembrane region" description="Helical" evidence="5">
    <location>
        <begin position="9"/>
        <end position="28"/>
    </location>
</feature>
<sequence length="570" mass="64107">MKSHFISRSAVVAFSLGAALSVLIPFHIHPLRSFWNDFVAFYALFGAFLLLLFSGLKRWKWTGLSLLPIALTGLLTIQCVFIDGIFGWDLVLPALYFLALPFAFGFGATISSSDQEFSFFARIISYAFVISAFCSVGIQITQIAGIRFSPWMMAMPVSGWNIRPYANLGQPNQLALWIAFGLSGTWYLFQSKKFSGASAFLIAMFLVFGIALTQSRIGWIILPVMFFLFFVFSNLDRKAARLSAIFILMFYFFCVFGLPVLLSYFSQENASGVVARIGGRSERLGLYLHALAMLREHPFLGVGWGQFGEHQVMIASQFPATTYSEHAHNIVFQFVAELGLIPTCMILGTLGYWSLKVFVEAKKSDGLMFVFACLMAVGVHSMVEFPLWYAYVLIPVTVLMGAAHSNIWQCSEFKISRVSGIAVSLVVIICSVFLVNDHSNVVAGFNQLRNVGSERLKAPSIVEQPTLTVLPYFYRYFEMMRIEPTESMTPSDIRFLERWSLRFGFVHILNKLAEVHALNGMEDAAVRDMVTLQKLHPERYAEYYDYWYAKGLSDPKYAKVVAKIPGRSAL</sequence>
<evidence type="ECO:0000256" key="5">
    <source>
        <dbReference type="SAM" id="Phobius"/>
    </source>
</evidence>
<feature type="transmembrane region" description="Helical" evidence="5">
    <location>
        <begin position="123"/>
        <end position="148"/>
    </location>
</feature>
<feature type="domain" description="O-antigen ligase-related" evidence="6">
    <location>
        <begin position="202"/>
        <end position="341"/>
    </location>
</feature>
<evidence type="ECO:0000313" key="8">
    <source>
        <dbReference type="EMBL" id="MBR7781159.1"/>
    </source>
</evidence>
<accession>A0A941DKA2</accession>
<dbReference type="InterPro" id="IPR051533">
    <property type="entry name" value="WaaL-like"/>
</dbReference>
<comment type="subcellular location">
    <subcellularLocation>
        <location evidence="1">Membrane</location>
        <topology evidence="1">Multi-pass membrane protein</topology>
    </subcellularLocation>
</comment>
<evidence type="ECO:0000259" key="6">
    <source>
        <dbReference type="Pfam" id="PF04932"/>
    </source>
</evidence>
<gene>
    <name evidence="8" type="ORF">KDM89_03310</name>
</gene>
<keyword evidence="9" id="KW-1185">Reference proteome</keyword>
<dbReference type="PANTHER" id="PTHR37422">
    <property type="entry name" value="TEICHURONIC ACID BIOSYNTHESIS PROTEIN TUAE"/>
    <property type="match status" value="1"/>
</dbReference>
<reference evidence="8" key="1">
    <citation type="submission" date="2021-04" db="EMBL/GenBank/DDBJ databases">
        <title>novel species isolated from subtropical streams in China.</title>
        <authorList>
            <person name="Lu H."/>
        </authorList>
    </citation>
    <scope>NUCLEOTIDE SEQUENCE</scope>
    <source>
        <strain evidence="8">LFS511W</strain>
    </source>
</reference>
<feature type="domain" description="Virulence factor membrane-bound polymerase C-terminal" evidence="7">
    <location>
        <begin position="368"/>
        <end position="542"/>
    </location>
</feature>
<comment type="caution">
    <text evidence="8">The sequence shown here is derived from an EMBL/GenBank/DDBJ whole genome shotgun (WGS) entry which is preliminary data.</text>
</comment>
<name>A0A941DKA2_9BURK</name>
<evidence type="ECO:0000313" key="9">
    <source>
        <dbReference type="Proteomes" id="UP000680067"/>
    </source>
</evidence>
<dbReference type="InterPro" id="IPR007016">
    <property type="entry name" value="O-antigen_ligase-rel_domated"/>
</dbReference>
<feature type="transmembrane region" description="Helical" evidence="5">
    <location>
        <begin position="389"/>
        <end position="408"/>
    </location>
</feature>
<protein>
    <submittedName>
        <fullName evidence="8">O-antigen ligase C-terminal domain-containing protein</fullName>
    </submittedName>
</protein>
<feature type="transmembrane region" description="Helical" evidence="5">
    <location>
        <begin position="168"/>
        <end position="189"/>
    </location>
</feature>
<dbReference type="GO" id="GO:0016874">
    <property type="term" value="F:ligase activity"/>
    <property type="evidence" value="ECO:0007669"/>
    <property type="project" value="UniProtKB-KW"/>
</dbReference>
<feature type="transmembrane region" description="Helical" evidence="5">
    <location>
        <begin position="217"/>
        <end position="235"/>
    </location>
</feature>
<keyword evidence="4 5" id="KW-0472">Membrane</keyword>
<evidence type="ECO:0000256" key="4">
    <source>
        <dbReference type="ARBA" id="ARBA00023136"/>
    </source>
</evidence>
<dbReference type="RefSeq" id="WP_212686489.1">
    <property type="nucleotide sequence ID" value="NZ_JAGSPN010000001.1"/>
</dbReference>
<dbReference type="InterPro" id="IPR021797">
    <property type="entry name" value="Wzy_C_2"/>
</dbReference>
<dbReference type="Pfam" id="PF04932">
    <property type="entry name" value="Wzy_C"/>
    <property type="match status" value="1"/>
</dbReference>
<keyword evidence="8" id="KW-0436">Ligase</keyword>
<feature type="transmembrane region" description="Helical" evidence="5">
    <location>
        <begin position="94"/>
        <end position="111"/>
    </location>
</feature>
<feature type="transmembrane region" description="Helical" evidence="5">
    <location>
        <begin position="242"/>
        <end position="265"/>
    </location>
</feature>
<evidence type="ECO:0000259" key="7">
    <source>
        <dbReference type="Pfam" id="PF11846"/>
    </source>
</evidence>
<feature type="transmembrane region" description="Helical" evidence="5">
    <location>
        <begin position="415"/>
        <end position="435"/>
    </location>
</feature>
<evidence type="ECO:0000256" key="3">
    <source>
        <dbReference type="ARBA" id="ARBA00022989"/>
    </source>
</evidence>